<feature type="domain" description="IstB-like ATP-binding" evidence="2">
    <location>
        <begin position="16"/>
        <end position="85"/>
    </location>
</feature>
<name>A0A1D3KA58_PSEVE</name>
<geneLocation type="plasmid" evidence="4">
    <name>pve_Plasmid</name>
</geneLocation>
<dbReference type="GO" id="GO:0005524">
    <property type="term" value="F:ATP binding"/>
    <property type="evidence" value="ECO:0007669"/>
    <property type="project" value="InterPro"/>
</dbReference>
<accession>A0A1D3KA58</accession>
<dbReference type="Proteomes" id="UP000245431">
    <property type="component" value="Plasmid PVE_plasmid"/>
</dbReference>
<dbReference type="Gene3D" id="3.40.50.300">
    <property type="entry name" value="P-loop containing nucleotide triphosphate hydrolases"/>
    <property type="match status" value="1"/>
</dbReference>
<dbReference type="InterPro" id="IPR027417">
    <property type="entry name" value="P-loop_NTPase"/>
</dbReference>
<dbReference type="EMBL" id="LT599585">
    <property type="protein sequence ID" value="SBW85081.1"/>
    <property type="molecule type" value="Genomic_DNA"/>
</dbReference>
<dbReference type="InterPro" id="IPR002611">
    <property type="entry name" value="IstB_ATP-bd"/>
</dbReference>
<organism evidence="3 4">
    <name type="scientific">Pseudomonas veronii 1YdBTEX2</name>
    <dbReference type="NCBI Taxonomy" id="1295141"/>
    <lineage>
        <taxon>Bacteria</taxon>
        <taxon>Pseudomonadati</taxon>
        <taxon>Pseudomonadota</taxon>
        <taxon>Gammaproteobacteria</taxon>
        <taxon>Pseudomonadales</taxon>
        <taxon>Pseudomonadaceae</taxon>
        <taxon>Pseudomonas</taxon>
    </lineage>
</organism>
<evidence type="ECO:0000256" key="1">
    <source>
        <dbReference type="SAM" id="MobiDB-lite"/>
    </source>
</evidence>
<evidence type="ECO:0000313" key="3">
    <source>
        <dbReference type="EMBL" id="SBW85081.1"/>
    </source>
</evidence>
<reference evidence="4" key="1">
    <citation type="submission" date="2016-07" db="EMBL/GenBank/DDBJ databases">
        <authorList>
            <person name="Florea S."/>
            <person name="Webb J.S."/>
            <person name="Jaromczyk J."/>
            <person name="Schardl C.L."/>
        </authorList>
    </citation>
    <scope>NUCLEOTIDE SEQUENCE [LARGE SCALE GENOMIC DNA]</scope>
    <source>
        <strain evidence="4">1YdBTEX2</strain>
        <plasmid evidence="4">Plasmid pve_Plasmid</plasmid>
    </source>
</reference>
<feature type="region of interest" description="Disordered" evidence="1">
    <location>
        <begin position="95"/>
        <end position="114"/>
    </location>
</feature>
<keyword evidence="3" id="KW-0614">Plasmid</keyword>
<sequence>MRYLRLPHLLEDLFAKLMDSYAKTDLLILDWGLVPLTAEQRRDMLELLDDRSMPVDKWHELIVDPTLADAILDRLVHNASCLLTNSVSEFGSVDVSPAVSKRPDRPSELPAPTS</sequence>
<evidence type="ECO:0000313" key="4">
    <source>
        <dbReference type="Proteomes" id="UP000245431"/>
    </source>
</evidence>
<dbReference type="Pfam" id="PF01695">
    <property type="entry name" value="IstB_IS21"/>
    <property type="match status" value="1"/>
</dbReference>
<proteinExistence type="predicted"/>
<gene>
    <name evidence="3" type="ORF">PVE_P0036</name>
</gene>
<protein>
    <recommendedName>
        <fullName evidence="2">IstB-like ATP-binding domain-containing protein</fullName>
    </recommendedName>
</protein>
<dbReference type="AlphaFoldDB" id="A0A1D3KA58"/>
<evidence type="ECO:0000259" key="2">
    <source>
        <dbReference type="Pfam" id="PF01695"/>
    </source>
</evidence>